<dbReference type="PANTHER" id="PTHR36923">
    <property type="entry name" value="FERREDOXIN"/>
    <property type="match status" value="1"/>
</dbReference>
<evidence type="ECO:0000256" key="3">
    <source>
        <dbReference type="ARBA" id="ARBA00022723"/>
    </source>
</evidence>
<comment type="cofactor">
    <cofactor evidence="1">
        <name>[3Fe-4S] cluster</name>
        <dbReference type="ChEBI" id="CHEBI:21137"/>
    </cofactor>
</comment>
<evidence type="ECO:0000256" key="1">
    <source>
        <dbReference type="ARBA" id="ARBA00001927"/>
    </source>
</evidence>
<protein>
    <submittedName>
        <fullName evidence="8">Ferredoxin</fullName>
    </submittedName>
</protein>
<dbReference type="RefSeq" id="WP_357979933.1">
    <property type="nucleotide sequence ID" value="NZ_JBFAIH010000010.1"/>
</dbReference>
<dbReference type="Proteomes" id="UP001551658">
    <property type="component" value="Unassembled WGS sequence"/>
</dbReference>
<evidence type="ECO:0000256" key="5">
    <source>
        <dbReference type="ARBA" id="ARBA00023004"/>
    </source>
</evidence>
<dbReference type="InterPro" id="IPR051269">
    <property type="entry name" value="Fe-S_cluster_ET"/>
</dbReference>
<keyword evidence="4" id="KW-0249">Electron transport</keyword>
<reference evidence="8 9" key="1">
    <citation type="submission" date="2024-06" db="EMBL/GenBank/DDBJ databases">
        <title>The Natural Products Discovery Center: Release of the First 8490 Sequenced Strains for Exploring Actinobacteria Biosynthetic Diversity.</title>
        <authorList>
            <person name="Kalkreuter E."/>
            <person name="Kautsar S.A."/>
            <person name="Yang D."/>
            <person name="Bader C.D."/>
            <person name="Teijaro C.N."/>
            <person name="Fluegel L."/>
            <person name="Davis C.M."/>
            <person name="Simpson J.R."/>
            <person name="Lauterbach L."/>
            <person name="Steele A.D."/>
            <person name="Gui C."/>
            <person name="Meng S."/>
            <person name="Li G."/>
            <person name="Viehrig K."/>
            <person name="Ye F."/>
            <person name="Su P."/>
            <person name="Kiefer A.F."/>
            <person name="Nichols A."/>
            <person name="Cepeda A.J."/>
            <person name="Yan W."/>
            <person name="Fan B."/>
            <person name="Jiang Y."/>
            <person name="Adhikari A."/>
            <person name="Zheng C.-J."/>
            <person name="Schuster L."/>
            <person name="Cowan T.M."/>
            <person name="Smanski M.J."/>
            <person name="Chevrette M.G."/>
            <person name="De Carvalho L.P.S."/>
            <person name="Shen B."/>
        </authorList>
    </citation>
    <scope>NUCLEOTIDE SEQUENCE [LARGE SCALE GENOMIC DNA]</scope>
    <source>
        <strain evidence="8 9">NPDC050671</strain>
    </source>
</reference>
<evidence type="ECO:0000256" key="7">
    <source>
        <dbReference type="ARBA" id="ARBA00023291"/>
    </source>
</evidence>
<organism evidence="8 9">
    <name type="scientific">Nocardia fusca</name>
    <dbReference type="NCBI Taxonomy" id="941183"/>
    <lineage>
        <taxon>Bacteria</taxon>
        <taxon>Bacillati</taxon>
        <taxon>Actinomycetota</taxon>
        <taxon>Actinomycetes</taxon>
        <taxon>Mycobacteriales</taxon>
        <taxon>Nocardiaceae</taxon>
        <taxon>Nocardia</taxon>
    </lineage>
</organism>
<name>A0ABV3FAB1_9NOCA</name>
<gene>
    <name evidence="8" type="ORF">AB0H72_18305</name>
</gene>
<keyword evidence="9" id="KW-1185">Reference proteome</keyword>
<proteinExistence type="predicted"/>
<keyword evidence="3" id="KW-0479">Metal-binding</keyword>
<keyword evidence="5" id="KW-0408">Iron</keyword>
<dbReference type="Gene3D" id="3.30.70.20">
    <property type="match status" value="1"/>
</dbReference>
<dbReference type="PANTHER" id="PTHR36923:SF3">
    <property type="entry name" value="FERREDOXIN"/>
    <property type="match status" value="1"/>
</dbReference>
<sequence length="80" mass="8404">MSALPTRLVIDRTACAGHGMCYSAAPALVESDEQGDPVILLDPVPDTHRSDADTAVSVCPERALSLARTTPLPASEETSR</sequence>
<accession>A0ABV3FAB1</accession>
<evidence type="ECO:0000256" key="2">
    <source>
        <dbReference type="ARBA" id="ARBA00022448"/>
    </source>
</evidence>
<keyword evidence="7" id="KW-0003">3Fe-4S</keyword>
<evidence type="ECO:0000313" key="8">
    <source>
        <dbReference type="EMBL" id="MEV0364646.1"/>
    </source>
</evidence>
<evidence type="ECO:0000313" key="9">
    <source>
        <dbReference type="Proteomes" id="UP001551658"/>
    </source>
</evidence>
<evidence type="ECO:0000256" key="4">
    <source>
        <dbReference type="ARBA" id="ARBA00022982"/>
    </source>
</evidence>
<dbReference type="Pfam" id="PF13459">
    <property type="entry name" value="Fer4_15"/>
    <property type="match status" value="1"/>
</dbReference>
<comment type="caution">
    <text evidence="8">The sequence shown here is derived from an EMBL/GenBank/DDBJ whole genome shotgun (WGS) entry which is preliminary data.</text>
</comment>
<evidence type="ECO:0000256" key="6">
    <source>
        <dbReference type="ARBA" id="ARBA00023014"/>
    </source>
</evidence>
<dbReference type="SUPFAM" id="SSF54862">
    <property type="entry name" value="4Fe-4S ferredoxins"/>
    <property type="match status" value="1"/>
</dbReference>
<dbReference type="EMBL" id="JBFAIH010000010">
    <property type="protein sequence ID" value="MEV0364646.1"/>
    <property type="molecule type" value="Genomic_DNA"/>
</dbReference>
<keyword evidence="2" id="KW-0813">Transport</keyword>
<keyword evidence="6" id="KW-0411">Iron-sulfur</keyword>